<evidence type="ECO:0000256" key="2">
    <source>
        <dbReference type="ARBA" id="ARBA00022525"/>
    </source>
</evidence>
<dbReference type="PROSITE" id="PS50842">
    <property type="entry name" value="EXPANSIN_EG45"/>
    <property type="match status" value="1"/>
</dbReference>
<evidence type="ECO:0000313" key="6">
    <source>
        <dbReference type="Proteomes" id="UP000250321"/>
    </source>
</evidence>
<evidence type="ECO:0000313" key="5">
    <source>
        <dbReference type="EMBL" id="PQM38968.1"/>
    </source>
</evidence>
<dbReference type="InterPro" id="IPR007112">
    <property type="entry name" value="Expansin/allergen_DPBB_dom"/>
</dbReference>
<dbReference type="Pfam" id="PF01357">
    <property type="entry name" value="Expansin_C"/>
    <property type="match status" value="1"/>
</dbReference>
<name>A0A314UQ34_PRUYE</name>
<dbReference type="SUPFAM" id="SSF49590">
    <property type="entry name" value="PHL pollen allergen"/>
    <property type="match status" value="1"/>
</dbReference>
<protein>
    <submittedName>
        <fullName evidence="5">Expansin-B15</fullName>
    </submittedName>
</protein>
<accession>A0A314UQ34</accession>
<dbReference type="PANTHER" id="PTHR31692:SF49">
    <property type="entry name" value="EXPANSIN-B15-LIKE"/>
    <property type="match status" value="1"/>
</dbReference>
<dbReference type="SUPFAM" id="SSF50685">
    <property type="entry name" value="Barwin-like endoglucanases"/>
    <property type="match status" value="1"/>
</dbReference>
<keyword evidence="2" id="KW-0964">Secreted</keyword>
<dbReference type="Proteomes" id="UP000250321">
    <property type="component" value="Unassembled WGS sequence"/>
</dbReference>
<keyword evidence="6" id="KW-1185">Reference proteome</keyword>
<dbReference type="InterPro" id="IPR036749">
    <property type="entry name" value="Expansin_CBD_sf"/>
</dbReference>
<evidence type="ECO:0000259" key="3">
    <source>
        <dbReference type="PROSITE" id="PS50842"/>
    </source>
</evidence>
<dbReference type="PANTHER" id="PTHR31692">
    <property type="entry name" value="EXPANSIN-B3"/>
    <property type="match status" value="1"/>
</dbReference>
<proteinExistence type="predicted"/>
<dbReference type="PROSITE" id="PS50843">
    <property type="entry name" value="EXPANSIN_CBD"/>
    <property type="match status" value="1"/>
</dbReference>
<gene>
    <name evidence="5" type="ORF">Pyn_38559</name>
</gene>
<dbReference type="InterPro" id="IPR005795">
    <property type="entry name" value="LolPI"/>
</dbReference>
<dbReference type="InterPro" id="IPR036908">
    <property type="entry name" value="RlpA-like_sf"/>
</dbReference>
<dbReference type="InterPro" id="IPR007117">
    <property type="entry name" value="Expansin_CBD"/>
</dbReference>
<comment type="caution">
    <text evidence="5">The sequence shown here is derived from an EMBL/GenBank/DDBJ whole genome shotgun (WGS) entry which is preliminary data.</text>
</comment>
<dbReference type="Gene3D" id="2.60.40.760">
    <property type="entry name" value="Expansin, cellulose-binding-like domain"/>
    <property type="match status" value="1"/>
</dbReference>
<dbReference type="Gene3D" id="2.40.40.10">
    <property type="entry name" value="RlpA-like domain"/>
    <property type="match status" value="1"/>
</dbReference>
<feature type="domain" description="Expansin-like EG45" evidence="3">
    <location>
        <begin position="1"/>
        <end position="45"/>
    </location>
</feature>
<sequence length="164" mass="18038">MDFCPRGPCASEPAHFDLIGTAFGVMARPGQQEKLRDAGVLQIQFAQYMKPNFTFAKFGKTIAFHVDQGSNSNYFAAVIEFEEGDGDLAGVELKEASSSDGGDEWRTMQQSWGAVWKLDAGSELHPPLSIRLTSQYSAQTLLAKDVIPVVWKPGATYRSLVNYL</sequence>
<evidence type="ECO:0000256" key="1">
    <source>
        <dbReference type="ARBA" id="ARBA00004613"/>
    </source>
</evidence>
<evidence type="ECO:0000259" key="4">
    <source>
        <dbReference type="PROSITE" id="PS50843"/>
    </source>
</evidence>
<dbReference type="GO" id="GO:0009653">
    <property type="term" value="P:anatomical structure morphogenesis"/>
    <property type="evidence" value="ECO:0007669"/>
    <property type="project" value="UniProtKB-ARBA"/>
</dbReference>
<comment type="subcellular location">
    <subcellularLocation>
        <location evidence="1">Secreted</location>
    </subcellularLocation>
</comment>
<dbReference type="STRING" id="2094558.A0A314UQ34"/>
<dbReference type="OrthoDB" id="406505at2759"/>
<reference evidence="5 6" key="1">
    <citation type="submission" date="2018-02" db="EMBL/GenBank/DDBJ databases">
        <title>Draft genome of wild Prunus yedoensis var. nudiflora.</title>
        <authorList>
            <person name="Baek S."/>
            <person name="Kim J.-H."/>
            <person name="Choi K."/>
            <person name="Kim G.-B."/>
            <person name="Cho A."/>
            <person name="Jang H."/>
            <person name="Shin C.-H."/>
            <person name="Yu H.-J."/>
            <person name="Mun J.-H."/>
        </authorList>
    </citation>
    <scope>NUCLEOTIDE SEQUENCE [LARGE SCALE GENOMIC DNA]</scope>
    <source>
        <strain evidence="6">cv. Jeju island</strain>
        <tissue evidence="5">Leaf</tissue>
    </source>
</reference>
<dbReference type="AlphaFoldDB" id="A0A314UQ34"/>
<feature type="domain" description="Expansin-like CBD" evidence="4">
    <location>
        <begin position="73"/>
        <end position="159"/>
    </location>
</feature>
<dbReference type="GO" id="GO:0005576">
    <property type="term" value="C:extracellular region"/>
    <property type="evidence" value="ECO:0007669"/>
    <property type="project" value="UniProtKB-SubCell"/>
</dbReference>
<organism evidence="5 6">
    <name type="scientific">Prunus yedoensis var. nudiflora</name>
    <dbReference type="NCBI Taxonomy" id="2094558"/>
    <lineage>
        <taxon>Eukaryota</taxon>
        <taxon>Viridiplantae</taxon>
        <taxon>Streptophyta</taxon>
        <taxon>Embryophyta</taxon>
        <taxon>Tracheophyta</taxon>
        <taxon>Spermatophyta</taxon>
        <taxon>Magnoliopsida</taxon>
        <taxon>eudicotyledons</taxon>
        <taxon>Gunneridae</taxon>
        <taxon>Pentapetalae</taxon>
        <taxon>rosids</taxon>
        <taxon>fabids</taxon>
        <taxon>Rosales</taxon>
        <taxon>Rosaceae</taxon>
        <taxon>Amygdaloideae</taxon>
        <taxon>Amygdaleae</taxon>
        <taxon>Prunus</taxon>
    </lineage>
</organism>
<dbReference type="PRINTS" id="PR00829">
    <property type="entry name" value="LOLP1ALLERGN"/>
</dbReference>
<dbReference type="EMBL" id="PJQY01003260">
    <property type="protein sequence ID" value="PQM38968.1"/>
    <property type="molecule type" value="Genomic_DNA"/>
</dbReference>